<dbReference type="PANTHER" id="PTHR11579:SF18">
    <property type="entry name" value="PROTEIN-L-ISOASPARTATE O-METHYLTRANSFERASE"/>
    <property type="match status" value="1"/>
</dbReference>
<keyword evidence="4" id="KW-0808">Transferase</keyword>
<evidence type="ECO:0000256" key="2">
    <source>
        <dbReference type="ARBA" id="ARBA00013346"/>
    </source>
</evidence>
<dbReference type="Pfam" id="PF01135">
    <property type="entry name" value="PCMT"/>
    <property type="match status" value="1"/>
</dbReference>
<accession>A0A838BRE9</accession>
<dbReference type="SUPFAM" id="SSF53335">
    <property type="entry name" value="S-adenosyl-L-methionine-dependent methyltransferases"/>
    <property type="match status" value="1"/>
</dbReference>
<dbReference type="Gene3D" id="3.40.50.150">
    <property type="entry name" value="Vaccinia Virus protein VP39"/>
    <property type="match status" value="1"/>
</dbReference>
<dbReference type="GO" id="GO:0032259">
    <property type="term" value="P:methylation"/>
    <property type="evidence" value="ECO:0007669"/>
    <property type="project" value="UniProtKB-KW"/>
</dbReference>
<dbReference type="InterPro" id="IPR000682">
    <property type="entry name" value="PCMT"/>
</dbReference>
<proteinExistence type="inferred from homology"/>
<keyword evidence="4" id="KW-0489">Methyltransferase</keyword>
<keyword evidence="5" id="KW-1185">Reference proteome</keyword>
<dbReference type="EMBL" id="JACDXJ010000001">
    <property type="protein sequence ID" value="MBA1157503.1"/>
    <property type="molecule type" value="Genomic_DNA"/>
</dbReference>
<dbReference type="GO" id="GO:0004719">
    <property type="term" value="F:protein-L-isoaspartate (D-aspartate) O-methyltransferase activity"/>
    <property type="evidence" value="ECO:0007669"/>
    <property type="project" value="InterPro"/>
</dbReference>
<dbReference type="InterPro" id="IPR029063">
    <property type="entry name" value="SAM-dependent_MTases_sf"/>
</dbReference>
<name>A0A838BRE9_9HYPH</name>
<evidence type="ECO:0000256" key="3">
    <source>
        <dbReference type="ARBA" id="ARBA00030757"/>
    </source>
</evidence>
<comment type="caution">
    <text evidence="4">The sequence shown here is derived from an EMBL/GenBank/DDBJ whole genome shotgun (WGS) entry which is preliminary data.</text>
</comment>
<evidence type="ECO:0000256" key="1">
    <source>
        <dbReference type="ARBA" id="ARBA00005369"/>
    </source>
</evidence>
<reference evidence="4 5" key="1">
    <citation type="submission" date="2020-07" db="EMBL/GenBank/DDBJ databases">
        <title>Draft genome and description of Microvirga mediterraneensis Marseille-Q2068 sp. nov.</title>
        <authorList>
            <person name="Boxberger M."/>
        </authorList>
    </citation>
    <scope>NUCLEOTIDE SEQUENCE [LARGE SCALE GENOMIC DNA]</scope>
    <source>
        <strain evidence="4 5">Marseille-Q2068</strain>
    </source>
</reference>
<evidence type="ECO:0000313" key="5">
    <source>
        <dbReference type="Proteomes" id="UP000572984"/>
    </source>
</evidence>
<organism evidence="4 5">
    <name type="scientific">Microvirga mediterraneensis</name>
    <dbReference type="NCBI Taxonomy" id="2754695"/>
    <lineage>
        <taxon>Bacteria</taxon>
        <taxon>Pseudomonadati</taxon>
        <taxon>Pseudomonadota</taxon>
        <taxon>Alphaproteobacteria</taxon>
        <taxon>Hyphomicrobiales</taxon>
        <taxon>Methylobacteriaceae</taxon>
        <taxon>Microvirga</taxon>
    </lineage>
</organism>
<dbReference type="PANTHER" id="PTHR11579">
    <property type="entry name" value="PROTEIN-L-ISOASPARTATE O-METHYLTRANSFERASE"/>
    <property type="match status" value="1"/>
</dbReference>
<comment type="similarity">
    <text evidence="1">Belongs to the methyltransferase superfamily. L-isoaspartyl/D-aspartyl protein methyltransferase family.</text>
</comment>
<dbReference type="CDD" id="cd02440">
    <property type="entry name" value="AdoMet_MTases"/>
    <property type="match status" value="1"/>
</dbReference>
<evidence type="ECO:0000313" key="4">
    <source>
        <dbReference type="EMBL" id="MBA1157503.1"/>
    </source>
</evidence>
<dbReference type="GO" id="GO:0005737">
    <property type="term" value="C:cytoplasm"/>
    <property type="evidence" value="ECO:0007669"/>
    <property type="project" value="TreeGrafter"/>
</dbReference>
<dbReference type="AlphaFoldDB" id="A0A838BRE9"/>
<dbReference type="Proteomes" id="UP000572984">
    <property type="component" value="Unassembled WGS sequence"/>
</dbReference>
<gene>
    <name evidence="4" type="ORF">H0S73_15355</name>
</gene>
<dbReference type="RefSeq" id="WP_181052968.1">
    <property type="nucleotide sequence ID" value="NZ_JACDXJ010000001.1"/>
</dbReference>
<sequence>MVDFTQARRMMVDGQLRTFDVNDMSLLDSMDSVPRELFVLPGRESLAYIDQDILVSDGGESRYMLSPMILGRMIQALAIDAGDKVLDVAGGRGYSSAVLRGLGAQVTALESDEGLAAAARQCLNASGAGDVAVVTGPLDQGYAPGAPYDAILVNGAVEVRPEGLLQQLAEGGRLVCIKGRGRAARATVYVRSGDAIGERSLFEAAAPLLGSFVQVPGFTF</sequence>
<protein>
    <recommendedName>
        <fullName evidence="2">Protein-L-isoaspartate O-methyltransferase</fullName>
    </recommendedName>
    <alternativeName>
        <fullName evidence="3">Protein L-isoaspartyl methyltransferase</fullName>
    </alternativeName>
</protein>